<keyword evidence="4" id="KW-1185">Reference proteome</keyword>
<dbReference type="CDD" id="cd03802">
    <property type="entry name" value="GT4_AviGT4-like"/>
    <property type="match status" value="1"/>
</dbReference>
<dbReference type="OrthoDB" id="9801573at2"/>
<evidence type="ECO:0000259" key="1">
    <source>
        <dbReference type="Pfam" id="PF00534"/>
    </source>
</evidence>
<dbReference type="AlphaFoldDB" id="A0A4S4NN83"/>
<dbReference type="InterPro" id="IPR001296">
    <property type="entry name" value="Glyco_trans_1"/>
</dbReference>
<gene>
    <name evidence="3" type="ORF">E4021_09450</name>
</gene>
<comment type="caution">
    <text evidence="3">The sequence shown here is derived from an EMBL/GenBank/DDBJ whole genome shotgun (WGS) entry which is preliminary data.</text>
</comment>
<dbReference type="Pfam" id="PF13439">
    <property type="entry name" value="Glyco_transf_4"/>
    <property type="match status" value="1"/>
</dbReference>
<dbReference type="EMBL" id="SRSF01000003">
    <property type="protein sequence ID" value="THH39828.1"/>
    <property type="molecule type" value="Genomic_DNA"/>
</dbReference>
<protein>
    <submittedName>
        <fullName evidence="3">Glycosyltransferase family 4 protein</fullName>
    </submittedName>
</protein>
<keyword evidence="3" id="KW-0808">Transferase</keyword>
<name>A0A4S4NN83_9BACT</name>
<feature type="domain" description="Glycosyl transferase family 1" evidence="1">
    <location>
        <begin position="160"/>
        <end position="299"/>
    </location>
</feature>
<organism evidence="3 4">
    <name type="scientific">Neolewinella litorea</name>
    <dbReference type="NCBI Taxonomy" id="2562452"/>
    <lineage>
        <taxon>Bacteria</taxon>
        <taxon>Pseudomonadati</taxon>
        <taxon>Bacteroidota</taxon>
        <taxon>Saprospiria</taxon>
        <taxon>Saprospirales</taxon>
        <taxon>Lewinellaceae</taxon>
        <taxon>Neolewinella</taxon>
    </lineage>
</organism>
<dbReference type="GO" id="GO:0016757">
    <property type="term" value="F:glycosyltransferase activity"/>
    <property type="evidence" value="ECO:0007669"/>
    <property type="project" value="InterPro"/>
</dbReference>
<dbReference type="PANTHER" id="PTHR12526:SF595">
    <property type="entry name" value="BLL5217 PROTEIN"/>
    <property type="match status" value="1"/>
</dbReference>
<dbReference type="Gene3D" id="3.40.50.2000">
    <property type="entry name" value="Glycogen Phosphorylase B"/>
    <property type="match status" value="2"/>
</dbReference>
<evidence type="ECO:0000313" key="4">
    <source>
        <dbReference type="Proteomes" id="UP000308528"/>
    </source>
</evidence>
<dbReference type="Proteomes" id="UP000308528">
    <property type="component" value="Unassembled WGS sequence"/>
</dbReference>
<sequence length="331" mass="36385">MKIAVLAPFAFPVREPYAGGQERHTAQLVRGMAARGHSVTLLARPGSDAPEGVRLLPITGGYAAALRQLRAGGFDIVHNNSLDYLPVLTAWRMNCPVVTTLHTPPYRALRLAARVGRWSDRLHFVTVSAFMQRLWAPYTGRSTIIYNGIDPQAWPFSPQGEPRRAVWSGRISPEKGTEYAIAAASQAGYALDLAGPIHDQAYFAREVSPYLNDRIRYHGSLSGTELARLMGGAGVGLFTSVWDEPFGLVIPEMLACGTPVAGFGSGAATELLYEGVGQLVEKRDVTALVTAMNAAARLQRRHCRAHSERNFHLETMISGYEELYRRILNRR</sequence>
<reference evidence="3 4" key="1">
    <citation type="submission" date="2019-04" db="EMBL/GenBank/DDBJ databases">
        <title>Lewinella litorea sp. nov., isolated from a marine sand.</title>
        <authorList>
            <person name="Yoon J.-H."/>
        </authorList>
    </citation>
    <scope>NUCLEOTIDE SEQUENCE [LARGE SCALE GENOMIC DNA]</scope>
    <source>
        <strain evidence="3 4">HSMS-39</strain>
    </source>
</reference>
<feature type="domain" description="Glycosyltransferase subfamily 4-like N-terminal" evidence="2">
    <location>
        <begin position="19"/>
        <end position="152"/>
    </location>
</feature>
<dbReference type="SUPFAM" id="SSF53756">
    <property type="entry name" value="UDP-Glycosyltransferase/glycogen phosphorylase"/>
    <property type="match status" value="1"/>
</dbReference>
<accession>A0A4S4NN83</accession>
<evidence type="ECO:0000313" key="3">
    <source>
        <dbReference type="EMBL" id="THH39828.1"/>
    </source>
</evidence>
<evidence type="ECO:0000259" key="2">
    <source>
        <dbReference type="Pfam" id="PF13439"/>
    </source>
</evidence>
<dbReference type="InterPro" id="IPR028098">
    <property type="entry name" value="Glyco_trans_4-like_N"/>
</dbReference>
<dbReference type="PANTHER" id="PTHR12526">
    <property type="entry name" value="GLYCOSYLTRANSFERASE"/>
    <property type="match status" value="1"/>
</dbReference>
<proteinExistence type="predicted"/>
<dbReference type="Pfam" id="PF00534">
    <property type="entry name" value="Glycos_transf_1"/>
    <property type="match status" value="1"/>
</dbReference>
<dbReference type="RefSeq" id="WP_136458748.1">
    <property type="nucleotide sequence ID" value="NZ_SRSF01000003.1"/>
</dbReference>